<accession>A0AAV8Y216</accession>
<gene>
    <name evidence="2" type="ORF">NQ314_009248</name>
</gene>
<evidence type="ECO:0000313" key="2">
    <source>
        <dbReference type="EMBL" id="KAJ8945410.1"/>
    </source>
</evidence>
<dbReference type="InterPro" id="IPR009465">
    <property type="entry name" value="Spondin_N"/>
</dbReference>
<feature type="non-terminal residue" evidence="2">
    <location>
        <position position="1"/>
    </location>
</feature>
<organism evidence="2 3">
    <name type="scientific">Rhamnusium bicolor</name>
    <dbReference type="NCBI Taxonomy" id="1586634"/>
    <lineage>
        <taxon>Eukaryota</taxon>
        <taxon>Metazoa</taxon>
        <taxon>Ecdysozoa</taxon>
        <taxon>Arthropoda</taxon>
        <taxon>Hexapoda</taxon>
        <taxon>Insecta</taxon>
        <taxon>Pterygota</taxon>
        <taxon>Neoptera</taxon>
        <taxon>Endopterygota</taxon>
        <taxon>Coleoptera</taxon>
        <taxon>Polyphaga</taxon>
        <taxon>Cucujiformia</taxon>
        <taxon>Chrysomeloidea</taxon>
        <taxon>Cerambycidae</taxon>
        <taxon>Lepturinae</taxon>
        <taxon>Rhagiini</taxon>
        <taxon>Rhamnusium</taxon>
    </lineage>
</organism>
<keyword evidence="3" id="KW-1185">Reference proteome</keyword>
<dbReference type="Proteomes" id="UP001162156">
    <property type="component" value="Unassembled WGS sequence"/>
</dbReference>
<dbReference type="AlphaFoldDB" id="A0AAV8Y216"/>
<proteinExistence type="predicted"/>
<evidence type="ECO:0000313" key="3">
    <source>
        <dbReference type="Proteomes" id="UP001162156"/>
    </source>
</evidence>
<dbReference type="PROSITE" id="PS51020">
    <property type="entry name" value="SPONDIN"/>
    <property type="match status" value="1"/>
</dbReference>
<sequence length="91" mass="10549">SPNSETSPREKMYAITTTYPEDPRAPFYDPSKSTMTPLAKLYIKRDKIIPKNCDDSFLTAQLDVSENTEDTTRGKIYNKHEKMPHNTYRSM</sequence>
<feature type="domain" description="Spondin" evidence="1">
    <location>
        <begin position="1"/>
        <end position="23"/>
    </location>
</feature>
<dbReference type="EMBL" id="JANEYF010002513">
    <property type="protein sequence ID" value="KAJ8945410.1"/>
    <property type="molecule type" value="Genomic_DNA"/>
</dbReference>
<reference evidence="2" key="1">
    <citation type="journal article" date="2023" name="Insect Mol. Biol.">
        <title>Genome sequencing provides insights into the evolution of gene families encoding plant cell wall-degrading enzymes in longhorned beetles.</title>
        <authorList>
            <person name="Shin N.R."/>
            <person name="Okamura Y."/>
            <person name="Kirsch R."/>
            <person name="Pauchet Y."/>
        </authorList>
    </citation>
    <scope>NUCLEOTIDE SEQUENCE</scope>
    <source>
        <strain evidence="2">RBIC_L_NR</strain>
    </source>
</reference>
<comment type="caution">
    <text evidence="2">The sequence shown here is derived from an EMBL/GenBank/DDBJ whole genome shotgun (WGS) entry which is preliminary data.</text>
</comment>
<name>A0AAV8Y216_9CUCU</name>
<dbReference type="Pfam" id="PF06468">
    <property type="entry name" value="Spond_N"/>
    <property type="match status" value="1"/>
</dbReference>
<protein>
    <recommendedName>
        <fullName evidence="1">Spondin domain-containing protein</fullName>
    </recommendedName>
</protein>
<evidence type="ECO:0000259" key="1">
    <source>
        <dbReference type="PROSITE" id="PS51020"/>
    </source>
</evidence>